<dbReference type="AlphaFoldDB" id="A0AAP6B352"/>
<gene>
    <name evidence="1" type="ORF">R8G00_23000</name>
</gene>
<evidence type="ECO:0000313" key="1">
    <source>
        <dbReference type="EMBL" id="MDW9352356.1"/>
    </source>
</evidence>
<comment type="caution">
    <text evidence="1">The sequence shown here is derived from an EMBL/GenBank/DDBJ whole genome shotgun (WGS) entry which is preliminary data.</text>
</comment>
<organism evidence="1 2">
    <name type="scientific">Escherichia coli</name>
    <dbReference type="NCBI Taxonomy" id="562"/>
    <lineage>
        <taxon>Bacteria</taxon>
        <taxon>Pseudomonadati</taxon>
        <taxon>Pseudomonadota</taxon>
        <taxon>Gammaproteobacteria</taxon>
        <taxon>Enterobacterales</taxon>
        <taxon>Enterobacteriaceae</taxon>
        <taxon>Escherichia</taxon>
    </lineage>
</organism>
<evidence type="ECO:0000313" key="2">
    <source>
        <dbReference type="Proteomes" id="UP001271591"/>
    </source>
</evidence>
<dbReference type="RefSeq" id="WP_225303918.1">
    <property type="nucleotide sequence ID" value="NZ_CANUDV010000017.1"/>
</dbReference>
<name>A0AAP6B352_ECOLX</name>
<dbReference type="EMBL" id="JAWPMK010000002">
    <property type="protein sequence ID" value="MDW9352356.1"/>
    <property type="molecule type" value="Genomic_DNA"/>
</dbReference>
<reference evidence="1" key="1">
    <citation type="submission" date="2023-10" db="EMBL/GenBank/DDBJ databases">
        <title>Draft Genome Sequence of a Shiga toxin-producing Escherichia coli strain from deer meat showing an IS-element integration in the B-subunit of the Shiga toxin Stx2b gene.</title>
        <authorList>
            <person name="Projahn M."/>
            <person name="Borowiak M."/>
        </authorList>
    </citation>
    <scope>NUCLEOTIDE SEQUENCE</scope>
    <source>
        <strain evidence="1">BfR-EC-18960</strain>
    </source>
</reference>
<protein>
    <submittedName>
        <fullName evidence="1">HlyD family secretion protein</fullName>
    </submittedName>
</protein>
<sequence length="254" mass="28995">MNFILIFLVSFFSPQAFCDVYYGVLHGNKIMHFKSPYSGIVKLSDMEEGEIKQNVTLFDVLNYEYNSKILLIEKKLQAECKKKRRLHNDYKESKHSYELGYISKDELLDIEDKINDSNMAIINLNIERNNITNILKLAKPLVSSPFIIRNIAVSNGQYVNSGDDIVDIELLDKFFIDVKIDPVSEQGNIKEKKIRYHSLVNGLSGLASVVRITRTFENGQDDKSSGLRVVTLAIDGDHKKLAELLDTAFEIEIK</sequence>
<proteinExistence type="predicted"/>
<accession>A0AAP6B352</accession>
<dbReference type="Proteomes" id="UP001271591">
    <property type="component" value="Unassembled WGS sequence"/>
</dbReference>